<dbReference type="OrthoDB" id="2789670at2759"/>
<dbReference type="InterPro" id="IPR050364">
    <property type="entry name" value="Cytochrome_P450_fung"/>
</dbReference>
<keyword evidence="11" id="KW-0732">Signal</keyword>
<dbReference type="GO" id="GO:0020037">
    <property type="term" value="F:heme binding"/>
    <property type="evidence" value="ECO:0007669"/>
    <property type="project" value="InterPro"/>
</dbReference>
<dbReference type="PANTHER" id="PTHR46300:SF12">
    <property type="entry name" value="P450, PUTATIVE (EUROFUNG)-RELATED"/>
    <property type="match status" value="1"/>
</dbReference>
<evidence type="ECO:0000256" key="9">
    <source>
        <dbReference type="PIRSR" id="PIRSR602401-1"/>
    </source>
</evidence>
<gene>
    <name evidence="12" type="ORF">DACRYDRAFT_70037</name>
</gene>
<protein>
    <submittedName>
        <fullName evidence="12">Cytochrome P450</fullName>
    </submittedName>
</protein>
<feature type="chain" id="PRO_5004067191" evidence="11">
    <location>
        <begin position="28"/>
        <end position="223"/>
    </location>
</feature>
<dbReference type="InterPro" id="IPR001128">
    <property type="entry name" value="Cyt_P450"/>
</dbReference>
<evidence type="ECO:0000313" key="12">
    <source>
        <dbReference type="EMBL" id="EJT98913.1"/>
    </source>
</evidence>
<dbReference type="InterPro" id="IPR002401">
    <property type="entry name" value="Cyt_P450_E_grp-I"/>
</dbReference>
<evidence type="ECO:0000256" key="3">
    <source>
        <dbReference type="ARBA" id="ARBA00010617"/>
    </source>
</evidence>
<keyword evidence="13" id="KW-1185">Reference proteome</keyword>
<accession>M5FSL7</accession>
<organism evidence="12 13">
    <name type="scientific">Dacryopinax primogenitus (strain DJM 731)</name>
    <name type="common">Brown rot fungus</name>
    <dbReference type="NCBI Taxonomy" id="1858805"/>
    <lineage>
        <taxon>Eukaryota</taxon>
        <taxon>Fungi</taxon>
        <taxon>Dikarya</taxon>
        <taxon>Basidiomycota</taxon>
        <taxon>Agaricomycotina</taxon>
        <taxon>Dacrymycetes</taxon>
        <taxon>Dacrymycetales</taxon>
        <taxon>Dacrymycetaceae</taxon>
        <taxon>Dacryopinax</taxon>
    </lineage>
</organism>
<evidence type="ECO:0000256" key="7">
    <source>
        <dbReference type="ARBA" id="ARBA00023004"/>
    </source>
</evidence>
<dbReference type="PROSITE" id="PS00086">
    <property type="entry name" value="CYTOCHROME_P450"/>
    <property type="match status" value="1"/>
</dbReference>
<dbReference type="OMA" id="ITANDFH"/>
<dbReference type="Pfam" id="PF00067">
    <property type="entry name" value="p450"/>
    <property type="match status" value="1"/>
</dbReference>
<name>M5FSL7_DACPD</name>
<dbReference type="GO" id="GO:0004497">
    <property type="term" value="F:monooxygenase activity"/>
    <property type="evidence" value="ECO:0007669"/>
    <property type="project" value="UniProtKB-KW"/>
</dbReference>
<proteinExistence type="inferred from homology"/>
<evidence type="ECO:0000256" key="10">
    <source>
        <dbReference type="RuleBase" id="RU000461"/>
    </source>
</evidence>
<sequence length="223" mass="24800">MAGQETMTYTLRVFILAILHNPAVAKAAQAQLDSICGSHAPSFEDREQLPYIEALIKETMRWRPVAPIGVPHLASEDIEVQGFLVPKGTLFIDNIWSQSRDPALYPNPDQFDPARFLDATGCLASPIPDAHQLGFGRGRRICPGRDFAINGIFIAAASLLWAFDFEWAVDVTGNPVMCGTLEMEDHSVLATVRPFEMKVKPRREGLDEKLLELLRERDANLSV</sequence>
<keyword evidence="8 10" id="KW-0503">Monooxygenase</keyword>
<dbReference type="InterPro" id="IPR017972">
    <property type="entry name" value="Cyt_P450_CS"/>
</dbReference>
<dbReference type="GO" id="GO:0016705">
    <property type="term" value="F:oxidoreductase activity, acting on paired donors, with incorporation or reduction of molecular oxygen"/>
    <property type="evidence" value="ECO:0007669"/>
    <property type="project" value="InterPro"/>
</dbReference>
<evidence type="ECO:0000256" key="6">
    <source>
        <dbReference type="ARBA" id="ARBA00023002"/>
    </source>
</evidence>
<reference evidence="12 13" key="1">
    <citation type="journal article" date="2012" name="Science">
        <title>The Paleozoic origin of enzymatic lignin decomposition reconstructed from 31 fungal genomes.</title>
        <authorList>
            <person name="Floudas D."/>
            <person name="Binder M."/>
            <person name="Riley R."/>
            <person name="Barry K."/>
            <person name="Blanchette R.A."/>
            <person name="Henrissat B."/>
            <person name="Martinez A.T."/>
            <person name="Otillar R."/>
            <person name="Spatafora J.W."/>
            <person name="Yadav J.S."/>
            <person name="Aerts A."/>
            <person name="Benoit I."/>
            <person name="Boyd A."/>
            <person name="Carlson A."/>
            <person name="Copeland A."/>
            <person name="Coutinho P.M."/>
            <person name="de Vries R.P."/>
            <person name="Ferreira P."/>
            <person name="Findley K."/>
            <person name="Foster B."/>
            <person name="Gaskell J."/>
            <person name="Glotzer D."/>
            <person name="Gorecki P."/>
            <person name="Heitman J."/>
            <person name="Hesse C."/>
            <person name="Hori C."/>
            <person name="Igarashi K."/>
            <person name="Jurgens J.A."/>
            <person name="Kallen N."/>
            <person name="Kersten P."/>
            <person name="Kohler A."/>
            <person name="Kuees U."/>
            <person name="Kumar T.K.A."/>
            <person name="Kuo A."/>
            <person name="LaButti K."/>
            <person name="Larrondo L.F."/>
            <person name="Lindquist E."/>
            <person name="Ling A."/>
            <person name="Lombard V."/>
            <person name="Lucas S."/>
            <person name="Lundell T."/>
            <person name="Martin R."/>
            <person name="McLaughlin D.J."/>
            <person name="Morgenstern I."/>
            <person name="Morin E."/>
            <person name="Murat C."/>
            <person name="Nagy L.G."/>
            <person name="Nolan M."/>
            <person name="Ohm R.A."/>
            <person name="Patyshakuliyeva A."/>
            <person name="Rokas A."/>
            <person name="Ruiz-Duenas F.J."/>
            <person name="Sabat G."/>
            <person name="Salamov A."/>
            <person name="Samejima M."/>
            <person name="Schmutz J."/>
            <person name="Slot J.C."/>
            <person name="St John F."/>
            <person name="Stenlid J."/>
            <person name="Sun H."/>
            <person name="Sun S."/>
            <person name="Syed K."/>
            <person name="Tsang A."/>
            <person name="Wiebenga A."/>
            <person name="Young D."/>
            <person name="Pisabarro A."/>
            <person name="Eastwood D.C."/>
            <person name="Martin F."/>
            <person name="Cullen D."/>
            <person name="Grigoriev I.V."/>
            <person name="Hibbett D.S."/>
        </authorList>
    </citation>
    <scope>NUCLEOTIDE SEQUENCE [LARGE SCALE GENOMIC DNA]</scope>
    <source>
        <strain evidence="12 13">DJM-731 SS1</strain>
    </source>
</reference>
<dbReference type="Proteomes" id="UP000030653">
    <property type="component" value="Unassembled WGS sequence"/>
</dbReference>
<evidence type="ECO:0000256" key="2">
    <source>
        <dbReference type="ARBA" id="ARBA00005179"/>
    </source>
</evidence>
<evidence type="ECO:0000256" key="4">
    <source>
        <dbReference type="ARBA" id="ARBA00022617"/>
    </source>
</evidence>
<dbReference type="AlphaFoldDB" id="M5FSL7"/>
<dbReference type="PRINTS" id="PR00463">
    <property type="entry name" value="EP450I"/>
</dbReference>
<dbReference type="GeneID" id="63690977"/>
<dbReference type="HOGENOM" id="CLU_001570_20_0_1"/>
<dbReference type="STRING" id="1858805.M5FSL7"/>
<dbReference type="Gene3D" id="1.10.630.10">
    <property type="entry name" value="Cytochrome P450"/>
    <property type="match status" value="1"/>
</dbReference>
<feature type="binding site" description="axial binding residue" evidence="9">
    <location>
        <position position="142"/>
    </location>
    <ligand>
        <name>heme</name>
        <dbReference type="ChEBI" id="CHEBI:30413"/>
    </ligand>
    <ligandPart>
        <name>Fe</name>
        <dbReference type="ChEBI" id="CHEBI:18248"/>
    </ligandPart>
</feature>
<dbReference type="SUPFAM" id="SSF48264">
    <property type="entry name" value="Cytochrome P450"/>
    <property type="match status" value="1"/>
</dbReference>
<evidence type="ECO:0000256" key="8">
    <source>
        <dbReference type="ARBA" id="ARBA00023033"/>
    </source>
</evidence>
<keyword evidence="4 9" id="KW-0349">Heme</keyword>
<keyword evidence="6 10" id="KW-0560">Oxidoreductase</keyword>
<evidence type="ECO:0000313" key="13">
    <source>
        <dbReference type="Proteomes" id="UP000030653"/>
    </source>
</evidence>
<dbReference type="PANTHER" id="PTHR46300">
    <property type="entry name" value="P450, PUTATIVE (EUROFUNG)-RELATED-RELATED"/>
    <property type="match status" value="1"/>
</dbReference>
<dbReference type="PRINTS" id="PR00385">
    <property type="entry name" value="P450"/>
</dbReference>
<evidence type="ECO:0000256" key="1">
    <source>
        <dbReference type="ARBA" id="ARBA00001971"/>
    </source>
</evidence>
<comment type="similarity">
    <text evidence="3 10">Belongs to the cytochrome P450 family.</text>
</comment>
<comment type="pathway">
    <text evidence="2">Secondary metabolite biosynthesis.</text>
</comment>
<dbReference type="RefSeq" id="XP_040625811.1">
    <property type="nucleotide sequence ID" value="XM_040775915.1"/>
</dbReference>
<comment type="cofactor">
    <cofactor evidence="1 9">
        <name>heme</name>
        <dbReference type="ChEBI" id="CHEBI:30413"/>
    </cofactor>
</comment>
<evidence type="ECO:0000256" key="5">
    <source>
        <dbReference type="ARBA" id="ARBA00022723"/>
    </source>
</evidence>
<dbReference type="EMBL" id="JH795871">
    <property type="protein sequence ID" value="EJT98913.1"/>
    <property type="molecule type" value="Genomic_DNA"/>
</dbReference>
<keyword evidence="7 9" id="KW-0408">Iron</keyword>
<keyword evidence="5 9" id="KW-0479">Metal-binding</keyword>
<feature type="signal peptide" evidence="11">
    <location>
        <begin position="1"/>
        <end position="27"/>
    </location>
</feature>
<dbReference type="InterPro" id="IPR036396">
    <property type="entry name" value="Cyt_P450_sf"/>
</dbReference>
<dbReference type="GO" id="GO:0005506">
    <property type="term" value="F:iron ion binding"/>
    <property type="evidence" value="ECO:0007669"/>
    <property type="project" value="InterPro"/>
</dbReference>
<evidence type="ECO:0000256" key="11">
    <source>
        <dbReference type="SAM" id="SignalP"/>
    </source>
</evidence>